<evidence type="ECO:0000256" key="1">
    <source>
        <dbReference type="SAM" id="Phobius"/>
    </source>
</evidence>
<name>A0AAE2WFL8_9GAMM</name>
<keyword evidence="1" id="KW-0812">Transmembrane</keyword>
<comment type="caution">
    <text evidence="2">The sequence shown here is derived from an EMBL/GenBank/DDBJ whole genome shotgun (WGS) entry which is preliminary data.</text>
</comment>
<sequence>MTEKPHQEKGTLVLALIAGLSANGAFAALFSSIVPFSIFPLIALILSIYCLHQRYLHHSMPEGIPMLAAASFLLGLLIYSAIVRVEYPAIGSNFIPSILCVVLVFWIGLKLRRRKEADSVSAEENETL</sequence>
<gene>
    <name evidence="2" type="ORF">H4F45_11925</name>
</gene>
<evidence type="ECO:0000313" key="3">
    <source>
        <dbReference type="Proteomes" id="UP000768524"/>
    </source>
</evidence>
<dbReference type="Proteomes" id="UP000768524">
    <property type="component" value="Unassembled WGS sequence"/>
</dbReference>
<feature type="transmembrane region" description="Helical" evidence="1">
    <location>
        <begin position="64"/>
        <end position="83"/>
    </location>
</feature>
<feature type="transmembrane region" description="Helical" evidence="1">
    <location>
        <begin position="89"/>
        <end position="109"/>
    </location>
</feature>
<dbReference type="InterPro" id="IPR009867">
    <property type="entry name" value="DUF1422"/>
</dbReference>
<dbReference type="EMBL" id="JACGEP010000026">
    <property type="protein sequence ID" value="MBN3052171.1"/>
    <property type="molecule type" value="Genomic_DNA"/>
</dbReference>
<dbReference type="RefSeq" id="WP_180787190.1">
    <property type="nucleotide sequence ID" value="NZ_JACDSF010000063.1"/>
</dbReference>
<accession>A0AAE2WFL8</accession>
<keyword evidence="1" id="KW-1133">Transmembrane helix</keyword>
<feature type="transmembrane region" description="Helical" evidence="1">
    <location>
        <begin position="36"/>
        <end position="52"/>
    </location>
</feature>
<dbReference type="AlphaFoldDB" id="A0AAE2WFL8"/>
<evidence type="ECO:0000313" key="2">
    <source>
        <dbReference type="EMBL" id="MBN3052171.1"/>
    </source>
</evidence>
<proteinExistence type="predicted"/>
<reference evidence="2" key="1">
    <citation type="submission" date="2020-07" db="EMBL/GenBank/DDBJ databases">
        <title>A pangenomic view of the genus Pectobacterium provides insights into genome organization, phylogeny, and virulence.</title>
        <authorList>
            <person name="Jonkheer E."/>
            <person name="Brankovics B."/>
            <person name="Houwers I."/>
            <person name="Van Der Wolf J."/>
            <person name="Bonants P."/>
            <person name="Vreeburg R."/>
            <person name="Bollema R."/>
            <person name="De Haan J."/>
            <person name="Berke L."/>
            <person name="De Ridder D."/>
            <person name="Smit S."/>
            <person name="Van Der Lee T.A.J."/>
        </authorList>
    </citation>
    <scope>NUCLEOTIDE SEQUENCE</scope>
    <source>
        <strain evidence="2">NAK:433</strain>
    </source>
</reference>
<dbReference type="Pfam" id="PF07226">
    <property type="entry name" value="DUF1422"/>
    <property type="match status" value="1"/>
</dbReference>
<feature type="transmembrane region" description="Helical" evidence="1">
    <location>
        <begin position="12"/>
        <end position="30"/>
    </location>
</feature>
<organism evidence="2 3">
    <name type="scientific">Pectobacterium brasiliense</name>
    <dbReference type="NCBI Taxonomy" id="180957"/>
    <lineage>
        <taxon>Bacteria</taxon>
        <taxon>Pseudomonadati</taxon>
        <taxon>Pseudomonadota</taxon>
        <taxon>Gammaproteobacteria</taxon>
        <taxon>Enterobacterales</taxon>
        <taxon>Pectobacteriaceae</taxon>
        <taxon>Pectobacterium</taxon>
    </lineage>
</organism>
<protein>
    <submittedName>
        <fullName evidence="2">YijD family membrane protein</fullName>
    </submittedName>
</protein>
<keyword evidence="1" id="KW-0472">Membrane</keyword>
<dbReference type="NCBIfam" id="NF008278">
    <property type="entry name" value="PRK11056.1"/>
    <property type="match status" value="1"/>
</dbReference>